<comment type="domain">
    <text evidence="9">Comprises of two domains. The C-terminal domain contains the binding site for glutamine and catalyzes the hydrolysis of this substrate to glutamate and ammonia. The N-terminal domain is anticipated to bind ATP and hydrogenobyrinate and catalyzes the ultimate synthesis of the diamide product. The ammonia produced via the glutaminase domain is probably translocated to the adjacent domain via a molecular tunnel, where it reacts with an activated intermediate.</text>
</comment>
<keyword evidence="13" id="KW-1185">Reference proteome</keyword>
<accession>A0AAE4AT36</accession>
<evidence type="ECO:0000256" key="2">
    <source>
        <dbReference type="ARBA" id="ARBA00006205"/>
    </source>
</evidence>
<dbReference type="GO" id="GO:0043802">
    <property type="term" value="F:hydrogenobyrinic acid a,c-diamide synthase (glutamine-hydrolysing) activity"/>
    <property type="evidence" value="ECO:0007669"/>
    <property type="project" value="UniProtKB-UniRule"/>
</dbReference>
<keyword evidence="6 9" id="KW-0067">ATP-binding</keyword>
<evidence type="ECO:0000256" key="9">
    <source>
        <dbReference type="HAMAP-Rule" id="MF_00027"/>
    </source>
</evidence>
<dbReference type="PANTHER" id="PTHR43873">
    <property type="entry name" value="COBYRINATE A,C-DIAMIDE SYNTHASE"/>
    <property type="match status" value="1"/>
</dbReference>
<dbReference type="PANTHER" id="PTHR43873:SF1">
    <property type="entry name" value="COBYRINATE A,C-DIAMIDE SYNTHASE"/>
    <property type="match status" value="1"/>
</dbReference>
<comment type="miscellaneous">
    <text evidence="9">The a and c carboxylates of hydrogenobyrinate are activated for nucleophilic attack via formation of a phosphorylated intermediate by ATP. CobB catalyzes first the amidation of the c-carboxylate, and then that of the a-carboxylate.</text>
</comment>
<sequence length="440" mass="45392">MSALPGLLIAAPRSGSGKSTVTLGLQRALTRAGRRVRGVKCGPDYIDTAFHAAATGRAAINLDSFAMAPTVMGGLVDSVSGDTDLFVAEGSMGLFDGVRGEAGRTGASADVAAHMGWPVVLVLDVSGHAQSAAAVALGCQAYDPRISIAGVILNNVASERHERLVRLGLEPTGLKVLGAIARDKTLSLPERHLGLVQAGETADLNSRLDALADVAEASLDLDALVAAARPTRPIAGAETAALRPPGQRIALGFDRAFSFVYEHVLAGWRAAGAEIMPFSPLADEAPPDDCDCCWLPGGYPELHAPTLAAATGFLTGLRAFAETRPVHGECGGYMVLGEALEDADGVTHPMAGLLPVTTSYASRKLHLGYRIASLAGANCFADAGSRLVGHEFHYASITAFDPDPSIAFATVTDAEGRDLGGAGHRVGNVSGSFFHAIAVQ</sequence>
<dbReference type="InterPro" id="IPR027417">
    <property type="entry name" value="P-loop_NTPase"/>
</dbReference>
<dbReference type="InterPro" id="IPR011698">
    <property type="entry name" value="GATase_3"/>
</dbReference>
<protein>
    <recommendedName>
        <fullName evidence="9">Hydrogenobyrinate a,c-diamide synthase</fullName>
        <ecNumber evidence="9">6.3.5.9</ecNumber>
    </recommendedName>
    <alternativeName>
        <fullName evidence="9">Hydrogenobyrinic acid a,c-diamide synthase</fullName>
    </alternativeName>
</protein>
<dbReference type="GO" id="GO:0005524">
    <property type="term" value="F:ATP binding"/>
    <property type="evidence" value="ECO:0007669"/>
    <property type="project" value="UniProtKB-UniRule"/>
</dbReference>
<dbReference type="AlphaFoldDB" id="A0AAE4AT36"/>
<evidence type="ECO:0000256" key="7">
    <source>
        <dbReference type="ARBA" id="ARBA00022842"/>
    </source>
</evidence>
<evidence type="ECO:0000259" key="11">
    <source>
        <dbReference type="Pfam" id="PF07685"/>
    </source>
</evidence>
<evidence type="ECO:0000256" key="6">
    <source>
        <dbReference type="ARBA" id="ARBA00022840"/>
    </source>
</evidence>
<comment type="similarity">
    <text evidence="9">Belongs to the CobB/CbiA family.</text>
</comment>
<evidence type="ECO:0000256" key="5">
    <source>
        <dbReference type="ARBA" id="ARBA00022741"/>
    </source>
</evidence>
<keyword evidence="5 9" id="KW-0547">Nucleotide-binding</keyword>
<evidence type="ECO:0000313" key="12">
    <source>
        <dbReference type="EMBL" id="MDQ0315675.1"/>
    </source>
</evidence>
<organism evidence="12 13">
    <name type="scientific">Amorphus orientalis</name>
    <dbReference type="NCBI Taxonomy" id="649198"/>
    <lineage>
        <taxon>Bacteria</taxon>
        <taxon>Pseudomonadati</taxon>
        <taxon>Pseudomonadota</taxon>
        <taxon>Alphaproteobacteria</taxon>
        <taxon>Hyphomicrobiales</taxon>
        <taxon>Amorphaceae</taxon>
        <taxon>Amorphus</taxon>
    </lineage>
</organism>
<feature type="active site" description="Nucleophile" evidence="9">
    <location>
        <position position="330"/>
    </location>
</feature>
<comment type="function">
    <text evidence="9">Catalyzes the ATP-dependent amidation of the two carboxylate groups at positions a and c of hydrogenobyrinate, using either L-glutamine or ammonia as the nitrogen source.</text>
</comment>
<name>A0AAE4AT36_9HYPH</name>
<keyword evidence="8 9" id="KW-0315">Glutamine amidotransferase</keyword>
<feature type="domain" description="CobB/CobQ-like glutamine amidotransferase" evidence="11">
    <location>
        <begin position="249"/>
        <end position="438"/>
    </location>
</feature>
<comment type="caution">
    <text evidence="12">The sequence shown here is derived from an EMBL/GenBank/DDBJ whole genome shotgun (WGS) entry which is preliminary data.</text>
</comment>
<dbReference type="NCBIfam" id="NF002204">
    <property type="entry name" value="PRK01077.1"/>
    <property type="match status" value="1"/>
</dbReference>
<evidence type="ECO:0000256" key="4">
    <source>
        <dbReference type="ARBA" id="ARBA00022598"/>
    </source>
</evidence>
<dbReference type="SUPFAM" id="SSF52540">
    <property type="entry name" value="P-loop containing nucleoside triphosphate hydrolases"/>
    <property type="match status" value="1"/>
</dbReference>
<dbReference type="EMBL" id="JAUSUL010000002">
    <property type="protein sequence ID" value="MDQ0315675.1"/>
    <property type="molecule type" value="Genomic_DNA"/>
</dbReference>
<dbReference type="EC" id="6.3.5.9" evidence="9"/>
<dbReference type="SUPFAM" id="SSF52317">
    <property type="entry name" value="Class I glutamine amidotransferase-like"/>
    <property type="match status" value="1"/>
</dbReference>
<comment type="pathway">
    <text evidence="9">Cofactor biosynthesis; adenosylcobalamin biosynthesis; cob(II)yrinate a,c-diamide from precorrin-2 (aerobic route): step 9/10.</text>
</comment>
<dbReference type="NCBIfam" id="TIGR00379">
    <property type="entry name" value="cobB"/>
    <property type="match status" value="1"/>
</dbReference>
<evidence type="ECO:0000259" key="10">
    <source>
        <dbReference type="Pfam" id="PF01656"/>
    </source>
</evidence>
<dbReference type="GO" id="GO:0042242">
    <property type="term" value="F:cobyrinic acid a,c-diamide synthase activity"/>
    <property type="evidence" value="ECO:0007669"/>
    <property type="project" value="InterPro"/>
</dbReference>
<keyword evidence="4 9" id="KW-0436">Ligase</keyword>
<dbReference type="PROSITE" id="PS51274">
    <property type="entry name" value="GATASE_COBBQ"/>
    <property type="match status" value="1"/>
</dbReference>
<dbReference type="GO" id="GO:0009236">
    <property type="term" value="P:cobalamin biosynthetic process"/>
    <property type="evidence" value="ECO:0007669"/>
    <property type="project" value="UniProtKB-UniRule"/>
</dbReference>
<dbReference type="Proteomes" id="UP001229244">
    <property type="component" value="Unassembled WGS sequence"/>
</dbReference>
<evidence type="ECO:0000256" key="1">
    <source>
        <dbReference type="ARBA" id="ARBA00001946"/>
    </source>
</evidence>
<keyword evidence="3 9" id="KW-0169">Cobalamin biosynthesis</keyword>
<dbReference type="InterPro" id="IPR029062">
    <property type="entry name" value="Class_I_gatase-like"/>
</dbReference>
<dbReference type="InterPro" id="IPR002586">
    <property type="entry name" value="CobQ/CobB/MinD/ParA_Nub-bd_dom"/>
</dbReference>
<dbReference type="InterPro" id="IPR004484">
    <property type="entry name" value="CbiA/CobB_synth"/>
</dbReference>
<reference evidence="12" key="1">
    <citation type="submission" date="2023-07" db="EMBL/GenBank/DDBJ databases">
        <title>Genomic Encyclopedia of Type Strains, Phase IV (KMG-IV): sequencing the most valuable type-strain genomes for metagenomic binning, comparative biology and taxonomic classification.</title>
        <authorList>
            <person name="Goeker M."/>
        </authorList>
    </citation>
    <scope>NUCLEOTIDE SEQUENCE</scope>
    <source>
        <strain evidence="12">DSM 21202</strain>
    </source>
</reference>
<dbReference type="Pfam" id="PF07685">
    <property type="entry name" value="GATase_3"/>
    <property type="match status" value="1"/>
</dbReference>
<comment type="cofactor">
    <cofactor evidence="1 9">
        <name>Mg(2+)</name>
        <dbReference type="ChEBI" id="CHEBI:18420"/>
    </cofactor>
</comment>
<evidence type="ECO:0000256" key="3">
    <source>
        <dbReference type="ARBA" id="ARBA00022573"/>
    </source>
</evidence>
<dbReference type="Gene3D" id="3.40.50.300">
    <property type="entry name" value="P-loop containing nucleotide triphosphate hydrolases"/>
    <property type="match status" value="1"/>
</dbReference>
<evidence type="ECO:0000313" key="13">
    <source>
        <dbReference type="Proteomes" id="UP001229244"/>
    </source>
</evidence>
<feature type="domain" description="CobQ/CobB/MinD/ParA nucleotide binding" evidence="10">
    <location>
        <begin position="8"/>
        <end position="193"/>
    </location>
</feature>
<proteinExistence type="inferred from homology"/>
<comment type="catalytic activity">
    <reaction evidence="9">
        <text>hydrogenobyrinate + 2 L-glutamine + 2 ATP + 2 H2O = hydrogenobyrinate a,c-diamide + 2 L-glutamate + 2 ADP + 2 phosphate + 2 H(+)</text>
        <dbReference type="Rhea" id="RHEA:12544"/>
        <dbReference type="ChEBI" id="CHEBI:15377"/>
        <dbReference type="ChEBI" id="CHEBI:15378"/>
        <dbReference type="ChEBI" id="CHEBI:29985"/>
        <dbReference type="ChEBI" id="CHEBI:30616"/>
        <dbReference type="ChEBI" id="CHEBI:43474"/>
        <dbReference type="ChEBI" id="CHEBI:58359"/>
        <dbReference type="ChEBI" id="CHEBI:77873"/>
        <dbReference type="ChEBI" id="CHEBI:77874"/>
        <dbReference type="ChEBI" id="CHEBI:456216"/>
        <dbReference type="EC" id="6.3.5.9"/>
    </reaction>
</comment>
<gene>
    <name evidence="9" type="primary">cobB</name>
    <name evidence="12" type="ORF">J2S73_002132</name>
</gene>
<dbReference type="RefSeq" id="WP_306885498.1">
    <property type="nucleotide sequence ID" value="NZ_JAUSUL010000002.1"/>
</dbReference>
<dbReference type="Gene3D" id="3.40.50.880">
    <property type="match status" value="1"/>
</dbReference>
<feature type="site" description="Increases nucleophilicity of active site Cys" evidence="9">
    <location>
        <position position="435"/>
    </location>
</feature>
<evidence type="ECO:0000256" key="8">
    <source>
        <dbReference type="ARBA" id="ARBA00022962"/>
    </source>
</evidence>
<keyword evidence="7 9" id="KW-0460">Magnesium</keyword>
<dbReference type="Pfam" id="PF01656">
    <property type="entry name" value="CbiA"/>
    <property type="match status" value="1"/>
</dbReference>
<dbReference type="HAMAP" id="MF_00027">
    <property type="entry name" value="CobB_CbiA"/>
    <property type="match status" value="1"/>
</dbReference>
<comment type="similarity">
    <text evidence="2">Belongs to the CobB/CobQ family. CobQ subfamily.</text>
</comment>